<dbReference type="EMBL" id="JANJYI010000009">
    <property type="protein sequence ID" value="KAK2637434.1"/>
    <property type="molecule type" value="Genomic_DNA"/>
</dbReference>
<protein>
    <recommendedName>
        <fullName evidence="1">MATH domain-containing protein</fullName>
    </recommendedName>
</protein>
<dbReference type="InterPro" id="IPR002083">
    <property type="entry name" value="MATH/TRAF_dom"/>
</dbReference>
<evidence type="ECO:0000313" key="3">
    <source>
        <dbReference type="Proteomes" id="UP001280121"/>
    </source>
</evidence>
<proteinExistence type="predicted"/>
<dbReference type="AlphaFoldDB" id="A0AAD9TJT1"/>
<keyword evidence="3" id="KW-1185">Reference proteome</keyword>
<dbReference type="Gene3D" id="2.60.210.10">
    <property type="entry name" value="Apoptosis, Tumor Necrosis Factor Receptor Associated Protein 2, Chain A"/>
    <property type="match status" value="1"/>
</dbReference>
<gene>
    <name evidence="2" type="ORF">Ddye_032226</name>
</gene>
<feature type="domain" description="MATH" evidence="1">
    <location>
        <begin position="16"/>
        <end position="80"/>
    </location>
</feature>
<evidence type="ECO:0000313" key="2">
    <source>
        <dbReference type="EMBL" id="KAK2637434.1"/>
    </source>
</evidence>
<reference evidence="2" key="1">
    <citation type="journal article" date="2023" name="Plant J.">
        <title>Genome sequences and population genomics provide insights into the demographic history, inbreeding, and mutation load of two 'living fossil' tree species of Dipteronia.</title>
        <authorList>
            <person name="Feng Y."/>
            <person name="Comes H.P."/>
            <person name="Chen J."/>
            <person name="Zhu S."/>
            <person name="Lu R."/>
            <person name="Zhang X."/>
            <person name="Li P."/>
            <person name="Qiu J."/>
            <person name="Olsen K.M."/>
            <person name="Qiu Y."/>
        </authorList>
    </citation>
    <scope>NUCLEOTIDE SEQUENCE</scope>
    <source>
        <strain evidence="2">KIB01</strain>
    </source>
</reference>
<dbReference type="InterPro" id="IPR008974">
    <property type="entry name" value="TRAF-like"/>
</dbReference>
<dbReference type="PANTHER" id="PTHR46162">
    <property type="entry name" value="TRAF-LIKE FAMILY PROTEIN"/>
    <property type="match status" value="1"/>
</dbReference>
<organism evidence="2 3">
    <name type="scientific">Dipteronia dyeriana</name>
    <dbReference type="NCBI Taxonomy" id="168575"/>
    <lineage>
        <taxon>Eukaryota</taxon>
        <taxon>Viridiplantae</taxon>
        <taxon>Streptophyta</taxon>
        <taxon>Embryophyta</taxon>
        <taxon>Tracheophyta</taxon>
        <taxon>Spermatophyta</taxon>
        <taxon>Magnoliopsida</taxon>
        <taxon>eudicotyledons</taxon>
        <taxon>Gunneridae</taxon>
        <taxon>Pentapetalae</taxon>
        <taxon>rosids</taxon>
        <taxon>malvids</taxon>
        <taxon>Sapindales</taxon>
        <taxon>Sapindaceae</taxon>
        <taxon>Hippocastanoideae</taxon>
        <taxon>Acereae</taxon>
        <taxon>Dipteronia</taxon>
    </lineage>
</organism>
<dbReference type="CDD" id="cd00121">
    <property type="entry name" value="MATH"/>
    <property type="match status" value="1"/>
</dbReference>
<accession>A0AAD9TJT1</accession>
<name>A0AAD9TJT1_9ROSI</name>
<dbReference type="SUPFAM" id="SSF49599">
    <property type="entry name" value="TRAF domain-like"/>
    <property type="match status" value="1"/>
</dbReference>
<dbReference type="PROSITE" id="PS50144">
    <property type="entry name" value="MATH"/>
    <property type="match status" value="1"/>
</dbReference>
<dbReference type="Proteomes" id="UP001280121">
    <property type="component" value="Unassembled WGS sequence"/>
</dbReference>
<dbReference type="PANTHER" id="PTHR46162:SF55">
    <property type="entry name" value="MATH DOMAIN-CONTAINING PROTEIN"/>
    <property type="match status" value="1"/>
</dbReference>
<evidence type="ECO:0000259" key="1">
    <source>
        <dbReference type="PROSITE" id="PS50144"/>
    </source>
</evidence>
<sequence length="80" mass="9515">MSNPDDILRVERDIQQTHFALKIESYSSLLEALNGKDERYETDNFDAGCYKWKLILYPRGNEACERKNHVSLYLLIYERN</sequence>
<comment type="caution">
    <text evidence="2">The sequence shown here is derived from an EMBL/GenBank/DDBJ whole genome shotgun (WGS) entry which is preliminary data.</text>
</comment>
<dbReference type="Pfam" id="PF22486">
    <property type="entry name" value="MATH_2"/>
    <property type="match status" value="1"/>
</dbReference>